<dbReference type="AlphaFoldDB" id="A0A433TFS0"/>
<dbReference type="EMBL" id="RQTK01000391">
    <property type="protein sequence ID" value="RUS80433.1"/>
    <property type="molecule type" value="Genomic_DNA"/>
</dbReference>
<dbReference type="Proteomes" id="UP000271974">
    <property type="component" value="Unassembled WGS sequence"/>
</dbReference>
<organism evidence="1 2">
    <name type="scientific">Elysia chlorotica</name>
    <name type="common">Eastern emerald elysia</name>
    <name type="synonym">Sea slug</name>
    <dbReference type="NCBI Taxonomy" id="188477"/>
    <lineage>
        <taxon>Eukaryota</taxon>
        <taxon>Metazoa</taxon>
        <taxon>Spiralia</taxon>
        <taxon>Lophotrochozoa</taxon>
        <taxon>Mollusca</taxon>
        <taxon>Gastropoda</taxon>
        <taxon>Heterobranchia</taxon>
        <taxon>Euthyneura</taxon>
        <taxon>Panpulmonata</taxon>
        <taxon>Sacoglossa</taxon>
        <taxon>Placobranchoidea</taxon>
        <taxon>Plakobranchidae</taxon>
        <taxon>Elysia</taxon>
    </lineage>
</organism>
<proteinExistence type="predicted"/>
<reference evidence="1 2" key="1">
    <citation type="submission" date="2019-01" db="EMBL/GenBank/DDBJ databases">
        <title>A draft genome assembly of the solar-powered sea slug Elysia chlorotica.</title>
        <authorList>
            <person name="Cai H."/>
            <person name="Li Q."/>
            <person name="Fang X."/>
            <person name="Li J."/>
            <person name="Curtis N.E."/>
            <person name="Altenburger A."/>
            <person name="Shibata T."/>
            <person name="Feng M."/>
            <person name="Maeda T."/>
            <person name="Schwartz J.A."/>
            <person name="Shigenobu S."/>
            <person name="Lundholm N."/>
            <person name="Nishiyama T."/>
            <person name="Yang H."/>
            <person name="Hasebe M."/>
            <person name="Li S."/>
            <person name="Pierce S.K."/>
            <person name="Wang J."/>
        </authorList>
    </citation>
    <scope>NUCLEOTIDE SEQUENCE [LARGE SCALE GENOMIC DNA]</scope>
    <source>
        <strain evidence="1">EC2010</strain>
        <tissue evidence="1">Whole organism of an adult</tissue>
    </source>
</reference>
<evidence type="ECO:0000313" key="1">
    <source>
        <dbReference type="EMBL" id="RUS80433.1"/>
    </source>
</evidence>
<comment type="caution">
    <text evidence="1">The sequence shown here is derived from an EMBL/GenBank/DDBJ whole genome shotgun (WGS) entry which is preliminary data.</text>
</comment>
<gene>
    <name evidence="1" type="ORF">EGW08_011802</name>
</gene>
<accession>A0A433TFS0</accession>
<sequence>MNATMLRKKRGRNEAEKEIKHLATEGGREGWGDGGRERTCNRSLEGKLFTRCAYCVKQGAGTTNANYSLKVKYGAGFDDHGDDGKLVITLKLSTGKKIYVYQHKNSSINYTGSFTLSHFSIINYVYFVRP</sequence>
<keyword evidence="2" id="KW-1185">Reference proteome</keyword>
<evidence type="ECO:0000313" key="2">
    <source>
        <dbReference type="Proteomes" id="UP000271974"/>
    </source>
</evidence>
<name>A0A433TFS0_ELYCH</name>
<protein>
    <submittedName>
        <fullName evidence="1">Uncharacterized protein</fullName>
    </submittedName>
</protein>